<accession>A0A9W9BCM8</accession>
<dbReference type="EMBL" id="JAOPEN010000005">
    <property type="protein sequence ID" value="KAJ4857895.1"/>
    <property type="molecule type" value="Genomic_DNA"/>
</dbReference>
<feature type="transmembrane region" description="Helical" evidence="3">
    <location>
        <begin position="29"/>
        <end position="52"/>
    </location>
</feature>
<comment type="caution">
    <text evidence="4">The sequence shown here is derived from an EMBL/GenBank/DDBJ whole genome shotgun (WGS) entry which is preliminary data.</text>
</comment>
<evidence type="ECO:0000256" key="3">
    <source>
        <dbReference type="SAM" id="Phobius"/>
    </source>
</evidence>
<evidence type="ECO:0008006" key="6">
    <source>
        <dbReference type="Google" id="ProtNLM"/>
    </source>
</evidence>
<dbReference type="Pfam" id="PF11807">
    <property type="entry name" value="UstYa"/>
    <property type="match status" value="1"/>
</dbReference>
<dbReference type="PANTHER" id="PTHR33365:SF4">
    <property type="entry name" value="CYCLOCHLOROTINE BIOSYNTHESIS PROTEIN O"/>
    <property type="match status" value="1"/>
</dbReference>
<proteinExistence type="inferred from homology"/>
<dbReference type="InterPro" id="IPR021765">
    <property type="entry name" value="UstYa-like"/>
</dbReference>
<protein>
    <recommendedName>
        <fullName evidence="6">Tat pathway signal sequence</fullName>
    </recommendedName>
</protein>
<dbReference type="Proteomes" id="UP001140511">
    <property type="component" value="Unassembled WGS sequence"/>
</dbReference>
<keyword evidence="3" id="KW-1133">Transmembrane helix</keyword>
<evidence type="ECO:0000256" key="2">
    <source>
        <dbReference type="ARBA" id="ARBA00035112"/>
    </source>
</evidence>
<dbReference type="AlphaFoldDB" id="A0A9W9BCM8"/>
<sequence>MDDEKESSELLSESDHFIPRPLSDPRQRILPWIASTGILAFVSLSLIAYIWIYSHTDIDAREQAAARESIEYHQVRFHGNAEYDENGQFFIPNPSPIDYIGPPSPAVDDAWRNLTGERDFMITKDEARALWPDEYEIHWHHRKGGYTVGLDVFHTLHCLDNLRKYYYPDYYPIDPEHKEAALKHRGHCIDQIRQYIMCAGDMTAYGTRYYANPGRNYADSDVVHTCRNFDKLREWTRNRYHAGGNLHLPDVDVWEHWRGETQVFQD</sequence>
<dbReference type="PANTHER" id="PTHR33365">
    <property type="entry name" value="YALI0B05434P"/>
    <property type="match status" value="1"/>
</dbReference>
<keyword evidence="3" id="KW-0812">Transmembrane</keyword>
<evidence type="ECO:0000313" key="4">
    <source>
        <dbReference type="EMBL" id="KAJ4857895.1"/>
    </source>
</evidence>
<reference evidence="4" key="1">
    <citation type="submission" date="2022-09" db="EMBL/GenBank/DDBJ databases">
        <title>Chromosome-level assembly of Trichoderma breve T069, a fungus used in development of biopesticide product.</title>
        <authorList>
            <person name="Lin R."/>
            <person name="Liu T."/>
        </authorList>
    </citation>
    <scope>NUCLEOTIDE SEQUENCE</scope>
    <source>
        <strain evidence="4">T069</strain>
    </source>
</reference>
<gene>
    <name evidence="4" type="ORF">T069G_08792</name>
</gene>
<evidence type="ECO:0000256" key="1">
    <source>
        <dbReference type="ARBA" id="ARBA00004685"/>
    </source>
</evidence>
<comment type="pathway">
    <text evidence="1">Mycotoxin biosynthesis.</text>
</comment>
<keyword evidence="3" id="KW-0472">Membrane</keyword>
<comment type="similarity">
    <text evidence="2">Belongs to the ustYa family.</text>
</comment>
<name>A0A9W9BCM8_9HYPO</name>
<organism evidence="4 5">
    <name type="scientific">Trichoderma breve</name>
    <dbReference type="NCBI Taxonomy" id="2034170"/>
    <lineage>
        <taxon>Eukaryota</taxon>
        <taxon>Fungi</taxon>
        <taxon>Dikarya</taxon>
        <taxon>Ascomycota</taxon>
        <taxon>Pezizomycotina</taxon>
        <taxon>Sordariomycetes</taxon>
        <taxon>Hypocreomycetidae</taxon>
        <taxon>Hypocreales</taxon>
        <taxon>Hypocreaceae</taxon>
        <taxon>Trichoderma</taxon>
    </lineage>
</organism>
<dbReference type="GeneID" id="80870690"/>
<evidence type="ECO:0000313" key="5">
    <source>
        <dbReference type="Proteomes" id="UP001140511"/>
    </source>
</evidence>
<dbReference type="GO" id="GO:0043386">
    <property type="term" value="P:mycotoxin biosynthetic process"/>
    <property type="evidence" value="ECO:0007669"/>
    <property type="project" value="InterPro"/>
</dbReference>
<keyword evidence="5" id="KW-1185">Reference proteome</keyword>
<dbReference type="RefSeq" id="XP_056026951.1">
    <property type="nucleotide sequence ID" value="XM_056176002.1"/>
</dbReference>